<dbReference type="PANTHER" id="PTHR34836">
    <property type="entry name" value="OS06G0188250 PROTEIN"/>
    <property type="match status" value="1"/>
</dbReference>
<dbReference type="EMBL" id="GBRH01223944">
    <property type="protein sequence ID" value="JAD73951.1"/>
    <property type="molecule type" value="Transcribed_RNA"/>
</dbReference>
<evidence type="ECO:0008006" key="3">
    <source>
        <dbReference type="Google" id="ProtNLM"/>
    </source>
</evidence>
<organism evidence="2">
    <name type="scientific">Arundo donax</name>
    <name type="common">Giant reed</name>
    <name type="synonym">Donax arundinaceus</name>
    <dbReference type="NCBI Taxonomy" id="35708"/>
    <lineage>
        <taxon>Eukaryota</taxon>
        <taxon>Viridiplantae</taxon>
        <taxon>Streptophyta</taxon>
        <taxon>Embryophyta</taxon>
        <taxon>Tracheophyta</taxon>
        <taxon>Spermatophyta</taxon>
        <taxon>Magnoliopsida</taxon>
        <taxon>Liliopsida</taxon>
        <taxon>Poales</taxon>
        <taxon>Poaceae</taxon>
        <taxon>PACMAD clade</taxon>
        <taxon>Arundinoideae</taxon>
        <taxon>Arundineae</taxon>
        <taxon>Arundo</taxon>
    </lineage>
</organism>
<reference evidence="2" key="2">
    <citation type="journal article" date="2015" name="Data Brief">
        <title>Shoot transcriptome of the giant reed, Arundo donax.</title>
        <authorList>
            <person name="Barrero R.A."/>
            <person name="Guerrero F.D."/>
            <person name="Moolhuijzen P."/>
            <person name="Goolsby J.A."/>
            <person name="Tidwell J."/>
            <person name="Bellgard S.E."/>
            <person name="Bellgard M.I."/>
        </authorList>
    </citation>
    <scope>NUCLEOTIDE SEQUENCE</scope>
    <source>
        <tissue evidence="2">Shoot tissue taken approximately 20 cm above the soil surface</tissue>
    </source>
</reference>
<dbReference type="PANTHER" id="PTHR34836:SF1">
    <property type="entry name" value="OS09G0428600 PROTEIN"/>
    <property type="match status" value="1"/>
</dbReference>
<keyword evidence="1" id="KW-0732">Signal</keyword>
<feature type="chain" id="PRO_5002046043" description="Glutamate receptor" evidence="1">
    <location>
        <begin position="21"/>
        <end position="85"/>
    </location>
</feature>
<dbReference type="InterPro" id="IPR015683">
    <property type="entry name" value="Ionotropic_Glu_rcpt"/>
</dbReference>
<reference evidence="2" key="1">
    <citation type="submission" date="2014-09" db="EMBL/GenBank/DDBJ databases">
        <authorList>
            <person name="Magalhaes I.L.F."/>
            <person name="Oliveira U."/>
            <person name="Santos F.R."/>
            <person name="Vidigal T.H.D.A."/>
            <person name="Brescovit A.D."/>
            <person name="Santos A.J."/>
        </authorList>
    </citation>
    <scope>NUCLEOTIDE SEQUENCE</scope>
    <source>
        <tissue evidence="2">Shoot tissue taken approximately 20 cm above the soil surface</tissue>
    </source>
</reference>
<proteinExistence type="predicted"/>
<accession>A0A0A9CEE5</accession>
<dbReference type="AlphaFoldDB" id="A0A0A9CEE5"/>
<protein>
    <recommendedName>
        <fullName evidence="3">Glutamate receptor</fullName>
    </recommendedName>
</protein>
<evidence type="ECO:0000256" key="1">
    <source>
        <dbReference type="SAM" id="SignalP"/>
    </source>
</evidence>
<feature type="signal peptide" evidence="1">
    <location>
        <begin position="1"/>
        <end position="20"/>
    </location>
</feature>
<name>A0A0A9CEE5_ARUDO</name>
<sequence>MATAVRITVFLFLAFSSAIARNVTEGKVEEFHVGVVLDLATLVGKVARTSISMAMEDFYAVHRNYTTRLVLHIRDSMSDDVQAAS</sequence>
<evidence type="ECO:0000313" key="2">
    <source>
        <dbReference type="EMBL" id="JAD73951.1"/>
    </source>
</evidence>